<dbReference type="Pfam" id="PF17131">
    <property type="entry name" value="LolA_like"/>
    <property type="match status" value="1"/>
</dbReference>
<dbReference type="STRING" id="1797690.A3B23_02630"/>
<dbReference type="Proteomes" id="UP000178744">
    <property type="component" value="Unassembled WGS sequence"/>
</dbReference>
<protein>
    <recommendedName>
        <fullName evidence="2">Uncharacterized protein TP-0789 domain-containing protein</fullName>
    </recommendedName>
</protein>
<dbReference type="CDD" id="cd16329">
    <property type="entry name" value="LolA_like"/>
    <property type="match status" value="1"/>
</dbReference>
<dbReference type="EMBL" id="MHIY01000004">
    <property type="protein sequence ID" value="OGY60255.1"/>
    <property type="molecule type" value="Genomic_DNA"/>
</dbReference>
<keyword evidence="1" id="KW-0732">Signal</keyword>
<gene>
    <name evidence="3" type="ORF">A3B23_02630</name>
</gene>
<name>A0A1G1Z6K4_9BACT</name>
<reference evidence="3 4" key="1">
    <citation type="journal article" date="2016" name="Nat. Commun.">
        <title>Thousands of microbial genomes shed light on interconnected biogeochemical processes in an aquifer system.</title>
        <authorList>
            <person name="Anantharaman K."/>
            <person name="Brown C.T."/>
            <person name="Hug L.A."/>
            <person name="Sharon I."/>
            <person name="Castelle C.J."/>
            <person name="Probst A.J."/>
            <person name="Thomas B.C."/>
            <person name="Singh A."/>
            <person name="Wilkins M.J."/>
            <person name="Karaoz U."/>
            <person name="Brodie E.L."/>
            <person name="Williams K.H."/>
            <person name="Hubbard S.S."/>
            <person name="Banfield J.F."/>
        </authorList>
    </citation>
    <scope>NUCLEOTIDE SEQUENCE [LARGE SCALE GENOMIC DNA]</scope>
</reference>
<comment type="caution">
    <text evidence="3">The sequence shown here is derived from an EMBL/GenBank/DDBJ whole genome shotgun (WGS) entry which is preliminary data.</text>
</comment>
<feature type="signal peptide" evidence="1">
    <location>
        <begin position="1"/>
        <end position="21"/>
    </location>
</feature>
<sequence>MIKIVALLLAGWLAPVSLLHAEALPAEEIMKRYAQVFFYAGQDFQARVSMRLVDKAGRERRRSLAMLRINAKTGLNQKYYMYFHGPADVRGTAFLVWKYADKDDDRWLYIPAIKLTTRIAAKDNQSSFVGSDFTYEDVSGRDLGADSYKVLKEESLGGKDCYVVESVPKGASAFARKVSWIDKSSFLPLKEEYYDVQNEIYKVFTAGEVKEIKGRPIIVQRTMKNLKTEHYTETTFENVNYDVGLEDGLFSERYLQRPPEKWIK</sequence>
<accession>A0A1G1Z6K4</accession>
<evidence type="ECO:0000256" key="1">
    <source>
        <dbReference type="SAM" id="SignalP"/>
    </source>
</evidence>
<organism evidence="3 4">
    <name type="scientific">Candidatus Colwellbacteria bacterium RIFCSPLOWO2_01_FULL_48_10</name>
    <dbReference type="NCBI Taxonomy" id="1797690"/>
    <lineage>
        <taxon>Bacteria</taxon>
        <taxon>Candidatus Colwelliibacteriota</taxon>
    </lineage>
</organism>
<dbReference type="Gene3D" id="2.50.20.10">
    <property type="entry name" value="Lipoprotein localisation LolA/LolB/LppX"/>
    <property type="match status" value="1"/>
</dbReference>
<evidence type="ECO:0000259" key="2">
    <source>
        <dbReference type="Pfam" id="PF17131"/>
    </source>
</evidence>
<evidence type="ECO:0000313" key="3">
    <source>
        <dbReference type="EMBL" id="OGY60255.1"/>
    </source>
</evidence>
<proteinExistence type="predicted"/>
<feature type="chain" id="PRO_5009581736" description="Uncharacterized protein TP-0789 domain-containing protein" evidence="1">
    <location>
        <begin position="22"/>
        <end position="264"/>
    </location>
</feature>
<evidence type="ECO:0000313" key="4">
    <source>
        <dbReference type="Proteomes" id="UP000178744"/>
    </source>
</evidence>
<dbReference type="AlphaFoldDB" id="A0A1G1Z6K4"/>
<dbReference type="InterPro" id="IPR033399">
    <property type="entry name" value="TP_0789-like"/>
</dbReference>
<feature type="domain" description="Uncharacterized protein TP-0789" evidence="2">
    <location>
        <begin position="76"/>
        <end position="257"/>
    </location>
</feature>